<dbReference type="EMBL" id="GG657455">
    <property type="protein sequence ID" value="OAT08637.1"/>
    <property type="molecule type" value="Genomic_DNA"/>
</dbReference>
<dbReference type="AlphaFoldDB" id="A0A179UNG4"/>
<dbReference type="KEGG" id="bgh:BDBG_04889"/>
<reference evidence="3" key="1">
    <citation type="journal article" date="2015" name="PLoS Genet.">
        <title>The dynamic genome and transcriptome of the human fungal pathogen Blastomyces and close relative Emmonsia.</title>
        <authorList>
            <person name="Munoz J.F."/>
            <person name="Gauthier G.M."/>
            <person name="Desjardins C.A."/>
            <person name="Gallo J.E."/>
            <person name="Holder J."/>
            <person name="Sullivan T.D."/>
            <person name="Marty A.J."/>
            <person name="Carmen J.C."/>
            <person name="Chen Z."/>
            <person name="Ding L."/>
            <person name="Gujja S."/>
            <person name="Magrini V."/>
            <person name="Misas E."/>
            <person name="Mitreva M."/>
            <person name="Priest M."/>
            <person name="Saif S."/>
            <person name="Whiston E.A."/>
            <person name="Young S."/>
            <person name="Zeng Q."/>
            <person name="Goldman W.E."/>
            <person name="Mardis E.R."/>
            <person name="Taylor J.W."/>
            <person name="McEwen J.G."/>
            <person name="Clay O.K."/>
            <person name="Klein B.S."/>
            <person name="Cuomo C.A."/>
        </authorList>
    </citation>
    <scope>NUCLEOTIDE SEQUENCE [LARGE SCALE GENOMIC DNA]</scope>
    <source>
        <strain evidence="3">SLH14081</strain>
    </source>
</reference>
<dbReference type="OrthoDB" id="10417152at2759"/>
<keyword evidence="3" id="KW-1185">Reference proteome</keyword>
<evidence type="ECO:0000313" key="3">
    <source>
        <dbReference type="Proteomes" id="UP000002038"/>
    </source>
</evidence>
<evidence type="ECO:0000313" key="2">
    <source>
        <dbReference type="EMBL" id="OAT08637.1"/>
    </source>
</evidence>
<sequence length="65" mass="7206">MAARFYVGHCCGQRSERVVWIQSLLTVLVRQSRADLVIPGTRQALTQPPSTQPKRDLADPSQNSA</sequence>
<gene>
    <name evidence="2" type="ORF">BDBG_04889</name>
</gene>
<feature type="region of interest" description="Disordered" evidence="1">
    <location>
        <begin position="40"/>
        <end position="65"/>
    </location>
</feature>
<protein>
    <submittedName>
        <fullName evidence="2">Uncharacterized protein</fullName>
    </submittedName>
</protein>
<dbReference type="Proteomes" id="UP000002038">
    <property type="component" value="Unassembled WGS sequence"/>
</dbReference>
<organism evidence="2 3">
    <name type="scientific">Blastomyces gilchristii (strain SLH14081)</name>
    <name type="common">Blastomyces dermatitidis</name>
    <dbReference type="NCBI Taxonomy" id="559298"/>
    <lineage>
        <taxon>Eukaryota</taxon>
        <taxon>Fungi</taxon>
        <taxon>Dikarya</taxon>
        <taxon>Ascomycota</taxon>
        <taxon>Pezizomycotina</taxon>
        <taxon>Eurotiomycetes</taxon>
        <taxon>Eurotiomycetidae</taxon>
        <taxon>Onygenales</taxon>
        <taxon>Ajellomycetaceae</taxon>
        <taxon>Blastomyces</taxon>
    </lineage>
</organism>
<dbReference type="RefSeq" id="XP_031578389.1">
    <property type="nucleotide sequence ID" value="XM_031721884.1"/>
</dbReference>
<proteinExistence type="predicted"/>
<name>A0A179UNG4_BLAGS</name>
<dbReference type="GeneID" id="8509581"/>
<accession>A0A179UNG4</accession>
<dbReference type="VEuPathDB" id="FungiDB:BDBG_04889"/>
<evidence type="ECO:0000256" key="1">
    <source>
        <dbReference type="SAM" id="MobiDB-lite"/>
    </source>
</evidence>